<reference evidence="1 2" key="1">
    <citation type="submission" date="2023-07" db="EMBL/GenBank/DDBJ databases">
        <title>Sequencing the genomes of 1000 actinobacteria strains.</title>
        <authorList>
            <person name="Klenk H.-P."/>
        </authorList>
    </citation>
    <scope>NUCLEOTIDE SEQUENCE [LARGE SCALE GENOMIC DNA]</scope>
    <source>
        <strain evidence="1 2">DSM 14555</strain>
    </source>
</reference>
<dbReference type="Gene3D" id="3.20.20.60">
    <property type="entry name" value="Phosphoenolpyruvate-binding domains"/>
    <property type="match status" value="1"/>
</dbReference>
<dbReference type="Pfam" id="PF13714">
    <property type="entry name" value="PEP_mutase"/>
    <property type="match status" value="1"/>
</dbReference>
<dbReference type="InterPro" id="IPR039556">
    <property type="entry name" value="ICL/PEPM"/>
</dbReference>
<dbReference type="PANTHER" id="PTHR42905:SF16">
    <property type="entry name" value="CARBOXYPHOSPHONOENOLPYRUVATE PHOSPHONOMUTASE-LIKE PROTEIN (AFU_ORTHOLOGUE AFUA_5G07230)"/>
    <property type="match status" value="1"/>
</dbReference>
<dbReference type="CDD" id="cd00377">
    <property type="entry name" value="ICL_PEPM"/>
    <property type="match status" value="1"/>
</dbReference>
<dbReference type="InterPro" id="IPR040442">
    <property type="entry name" value="Pyrv_kinase-like_dom_sf"/>
</dbReference>
<evidence type="ECO:0000313" key="2">
    <source>
        <dbReference type="Proteomes" id="UP001185069"/>
    </source>
</evidence>
<sequence>MTTANASEPDHTEPDHAELNRKGLRLIELHHAPDILQVINVWDVISAKVIADLEGSTALATASHSIAASYGYPDGEKIPRELMLEAVGRIAAATSLPVSADLEAGYGDAGETIRRAIGVGVVGANLEDQLKPFDEAVAAVRAAIKAAEAEGVAFALNARTDVFAKAAPDADPAEQLAEAIKRGRAFLDEGATSIFVPGLFDEATVAALVQGIGHNKISVVGVPGSLDPRTLQNLGVSRISYGPLTQRLALTALQSAAQELLAGGVLPDGIKALN</sequence>
<dbReference type="RefSeq" id="WP_309799940.1">
    <property type="nucleotide sequence ID" value="NZ_BAAAHY010000004.1"/>
</dbReference>
<dbReference type="PANTHER" id="PTHR42905">
    <property type="entry name" value="PHOSPHOENOLPYRUVATE CARBOXYLASE"/>
    <property type="match status" value="1"/>
</dbReference>
<comment type="caution">
    <text evidence="1">The sequence shown here is derived from an EMBL/GenBank/DDBJ whole genome shotgun (WGS) entry which is preliminary data.</text>
</comment>
<accession>A0ABU1JF01</accession>
<name>A0ABU1JF01_9MICC</name>
<keyword evidence="2" id="KW-1185">Reference proteome</keyword>
<organism evidence="1 2">
    <name type="scientific">Arthrobacter russicus</name>
    <dbReference type="NCBI Taxonomy" id="172040"/>
    <lineage>
        <taxon>Bacteria</taxon>
        <taxon>Bacillati</taxon>
        <taxon>Actinomycetota</taxon>
        <taxon>Actinomycetes</taxon>
        <taxon>Micrococcales</taxon>
        <taxon>Micrococcaceae</taxon>
        <taxon>Arthrobacter</taxon>
    </lineage>
</organism>
<dbReference type="EMBL" id="JAVDQF010000001">
    <property type="protein sequence ID" value="MDR6270704.1"/>
    <property type="molecule type" value="Genomic_DNA"/>
</dbReference>
<dbReference type="SUPFAM" id="SSF51621">
    <property type="entry name" value="Phosphoenolpyruvate/pyruvate domain"/>
    <property type="match status" value="1"/>
</dbReference>
<gene>
    <name evidence="1" type="ORF">JOE69_002942</name>
</gene>
<dbReference type="InterPro" id="IPR015813">
    <property type="entry name" value="Pyrv/PenolPyrv_kinase-like_dom"/>
</dbReference>
<proteinExistence type="predicted"/>
<protein>
    <submittedName>
        <fullName evidence="1">2-methylisocitrate lyase-like PEP mutase family enzyme</fullName>
    </submittedName>
</protein>
<evidence type="ECO:0000313" key="1">
    <source>
        <dbReference type="EMBL" id="MDR6270704.1"/>
    </source>
</evidence>
<dbReference type="Proteomes" id="UP001185069">
    <property type="component" value="Unassembled WGS sequence"/>
</dbReference>